<evidence type="ECO:0000256" key="1">
    <source>
        <dbReference type="SAM" id="MobiDB-lite"/>
    </source>
</evidence>
<accession>A0A8H6MFV3</accession>
<keyword evidence="3" id="KW-1185">Reference proteome</keyword>
<reference evidence="2 3" key="1">
    <citation type="submission" date="2020-07" db="EMBL/GenBank/DDBJ databases">
        <title>Comparative genomics of pyrophilous fungi reveals a link between fire events and developmental genes.</title>
        <authorList>
            <consortium name="DOE Joint Genome Institute"/>
            <person name="Steindorff A.S."/>
            <person name="Carver A."/>
            <person name="Calhoun S."/>
            <person name="Stillman K."/>
            <person name="Liu H."/>
            <person name="Lipzen A."/>
            <person name="Pangilinan J."/>
            <person name="Labutti K."/>
            <person name="Bruns T.D."/>
            <person name="Grigoriev I.V."/>
        </authorList>
    </citation>
    <scope>NUCLEOTIDE SEQUENCE [LARGE SCALE GENOMIC DNA]</scope>
    <source>
        <strain evidence="2 3">CBS 144469</strain>
    </source>
</reference>
<dbReference type="Proteomes" id="UP000521943">
    <property type="component" value="Unassembled WGS sequence"/>
</dbReference>
<dbReference type="OrthoDB" id="2843772at2759"/>
<evidence type="ECO:0000313" key="2">
    <source>
        <dbReference type="EMBL" id="KAF6763851.1"/>
    </source>
</evidence>
<dbReference type="AlphaFoldDB" id="A0A8H6MFV3"/>
<organism evidence="2 3">
    <name type="scientific">Ephemerocybe angulata</name>
    <dbReference type="NCBI Taxonomy" id="980116"/>
    <lineage>
        <taxon>Eukaryota</taxon>
        <taxon>Fungi</taxon>
        <taxon>Dikarya</taxon>
        <taxon>Basidiomycota</taxon>
        <taxon>Agaricomycotina</taxon>
        <taxon>Agaricomycetes</taxon>
        <taxon>Agaricomycetidae</taxon>
        <taxon>Agaricales</taxon>
        <taxon>Agaricineae</taxon>
        <taxon>Psathyrellaceae</taxon>
        <taxon>Ephemerocybe</taxon>
    </lineage>
</organism>
<sequence length="305" mass="34014">MYMKGIRRTLRERSTYMADGDLTETLQWFRTNSNFERVVTKAAATQYEADVTAYRNDPTILPGPPESPPPAKEDYRLLPCADWRPGDPNIPAIDGDFDVGWANLRRLIESKFPGQPNEISKSTGIIDWTGGAQPHHLQGFKISHRLFEAKSKYAQSADANAGAVESQDGGAEGAQAETIEFDIEGWGPLRRDGAQEELAKLKDTHVVVPIPAYDLAGAIIEPKEYEAKLRGAIVRLEFYVNAWQIKGKNVFTGDIKKIRVLAPPKKRAEPDTPTTKRKRVPREDSFTVGLEEGMPGPSRTRRRGN</sequence>
<proteinExistence type="predicted"/>
<feature type="region of interest" description="Disordered" evidence="1">
    <location>
        <begin position="263"/>
        <end position="305"/>
    </location>
</feature>
<gene>
    <name evidence="2" type="ORF">DFP72DRAFT_873587</name>
</gene>
<name>A0A8H6MFV3_9AGAR</name>
<evidence type="ECO:0000313" key="3">
    <source>
        <dbReference type="Proteomes" id="UP000521943"/>
    </source>
</evidence>
<dbReference type="EMBL" id="JACGCI010000005">
    <property type="protein sequence ID" value="KAF6763851.1"/>
    <property type="molecule type" value="Genomic_DNA"/>
</dbReference>
<protein>
    <submittedName>
        <fullName evidence="2">Uncharacterized protein</fullName>
    </submittedName>
</protein>
<comment type="caution">
    <text evidence="2">The sequence shown here is derived from an EMBL/GenBank/DDBJ whole genome shotgun (WGS) entry which is preliminary data.</text>
</comment>